<keyword evidence="2" id="KW-1185">Reference proteome</keyword>
<dbReference type="KEGG" id="ppsc:EHS13_24075"/>
<sequence>MKELVWEVKIHCKKCNTDTKLIDPPELSSKNGWIKKKAKSISDLPPMELLVAPNFSCAKCHSIEVKYHIELIELKYETQ</sequence>
<protein>
    <submittedName>
        <fullName evidence="1">Uncharacterized protein</fullName>
    </submittedName>
</protein>
<organism evidence="1 2">
    <name type="scientific">Paenibacillus psychroresistens</name>
    <dbReference type="NCBI Taxonomy" id="1778678"/>
    <lineage>
        <taxon>Bacteria</taxon>
        <taxon>Bacillati</taxon>
        <taxon>Bacillota</taxon>
        <taxon>Bacilli</taxon>
        <taxon>Bacillales</taxon>
        <taxon>Paenibacillaceae</taxon>
        <taxon>Paenibacillus</taxon>
    </lineage>
</organism>
<reference evidence="2" key="1">
    <citation type="submission" date="2018-11" db="EMBL/GenBank/DDBJ databases">
        <title>Complete genome sequence of Paenibacillus sp. ML311-T8.</title>
        <authorList>
            <person name="Nam Y.-D."/>
            <person name="Kang J."/>
            <person name="Chung W.-H."/>
            <person name="Park Y.S."/>
        </authorList>
    </citation>
    <scope>NUCLEOTIDE SEQUENCE [LARGE SCALE GENOMIC DNA]</scope>
    <source>
        <strain evidence="2">ML311-T8</strain>
    </source>
</reference>
<gene>
    <name evidence="1" type="ORF">EHS13_24075</name>
</gene>
<accession>A0A6B8RQF0</accession>
<dbReference type="Proteomes" id="UP000426246">
    <property type="component" value="Chromosome"/>
</dbReference>
<name>A0A6B8RQF0_9BACL</name>
<dbReference type="RefSeq" id="WP_155702844.1">
    <property type="nucleotide sequence ID" value="NZ_CP034235.1"/>
</dbReference>
<proteinExistence type="predicted"/>
<dbReference type="EMBL" id="CP034235">
    <property type="protein sequence ID" value="QGQ97743.1"/>
    <property type="molecule type" value="Genomic_DNA"/>
</dbReference>
<evidence type="ECO:0000313" key="2">
    <source>
        <dbReference type="Proteomes" id="UP000426246"/>
    </source>
</evidence>
<evidence type="ECO:0000313" key="1">
    <source>
        <dbReference type="EMBL" id="QGQ97743.1"/>
    </source>
</evidence>
<dbReference type="AlphaFoldDB" id="A0A6B8RQF0"/>